<reference evidence="2 3" key="1">
    <citation type="submission" date="2012-02" db="EMBL/GenBank/DDBJ databases">
        <title>Complete genome sequence of Actinoplanes missouriensis 431 (= NBRC 102363).</title>
        <authorList>
            <person name="Ohnishi Y."/>
            <person name="Ishikawa J."/>
            <person name="Sekine M."/>
            <person name="Hosoyama A."/>
            <person name="Harada T."/>
            <person name="Narita H."/>
            <person name="Hata T."/>
            <person name="Konno Y."/>
            <person name="Tutikane K."/>
            <person name="Fujita N."/>
            <person name="Horinouchi S."/>
            <person name="Hayakawa M."/>
        </authorList>
    </citation>
    <scope>NUCLEOTIDE SEQUENCE [LARGE SCALE GENOMIC DNA]</scope>
    <source>
        <strain evidence="3">ATCC 14538 / DSM 43046 / CBS 188.64 / JCM 3121 / NBRC 102363 / NCIMB 12654 / NRRL B-3342 / UNCC 431</strain>
    </source>
</reference>
<feature type="transmembrane region" description="Helical" evidence="1">
    <location>
        <begin position="276"/>
        <end position="303"/>
    </location>
</feature>
<name>I0H9J2_ACTM4</name>
<protein>
    <submittedName>
        <fullName evidence="2">Uncharacterized protein</fullName>
    </submittedName>
</protein>
<gene>
    <name evidence="2" type="ordered locus">AMIS_44590</name>
</gene>
<feature type="transmembrane region" description="Helical" evidence="1">
    <location>
        <begin position="25"/>
        <end position="43"/>
    </location>
</feature>
<feature type="transmembrane region" description="Helical" evidence="1">
    <location>
        <begin position="186"/>
        <end position="204"/>
    </location>
</feature>
<evidence type="ECO:0000313" key="2">
    <source>
        <dbReference type="EMBL" id="BAL89679.1"/>
    </source>
</evidence>
<feature type="transmembrane region" description="Helical" evidence="1">
    <location>
        <begin position="245"/>
        <end position="264"/>
    </location>
</feature>
<dbReference type="EMBL" id="AP012319">
    <property type="protein sequence ID" value="BAL89679.1"/>
    <property type="molecule type" value="Genomic_DNA"/>
</dbReference>
<organism evidence="2 3">
    <name type="scientific">Actinoplanes missouriensis (strain ATCC 14538 / DSM 43046 / CBS 188.64 / JCM 3121 / NBRC 102363 / NCIMB 12654 / NRRL B-3342 / UNCC 431)</name>
    <dbReference type="NCBI Taxonomy" id="512565"/>
    <lineage>
        <taxon>Bacteria</taxon>
        <taxon>Bacillati</taxon>
        <taxon>Actinomycetota</taxon>
        <taxon>Actinomycetes</taxon>
        <taxon>Micromonosporales</taxon>
        <taxon>Micromonosporaceae</taxon>
        <taxon>Actinoplanes</taxon>
    </lineage>
</organism>
<dbReference type="eggNOG" id="ENOG5033P7G">
    <property type="taxonomic scope" value="Bacteria"/>
</dbReference>
<proteinExistence type="predicted"/>
<feature type="transmembrane region" description="Helical" evidence="1">
    <location>
        <begin position="216"/>
        <end position="233"/>
    </location>
</feature>
<feature type="transmembrane region" description="Helical" evidence="1">
    <location>
        <begin position="114"/>
        <end position="135"/>
    </location>
</feature>
<keyword evidence="1" id="KW-0472">Membrane</keyword>
<feature type="transmembrane region" description="Helical" evidence="1">
    <location>
        <begin position="63"/>
        <end position="83"/>
    </location>
</feature>
<evidence type="ECO:0000313" key="3">
    <source>
        <dbReference type="Proteomes" id="UP000007882"/>
    </source>
</evidence>
<feature type="transmembrane region" description="Helical" evidence="1">
    <location>
        <begin position="156"/>
        <end position="174"/>
    </location>
</feature>
<keyword evidence="1" id="KW-1133">Transmembrane helix</keyword>
<evidence type="ECO:0000256" key="1">
    <source>
        <dbReference type="SAM" id="Phobius"/>
    </source>
</evidence>
<dbReference type="PATRIC" id="fig|512565.3.peg.4442"/>
<keyword evidence="3" id="KW-1185">Reference proteome</keyword>
<dbReference type="Proteomes" id="UP000007882">
    <property type="component" value="Chromosome"/>
</dbReference>
<sequence>MSSSNAPAAAGVTTRPVRWPWTDRLLLLGLVAASALVWAFGVTDLQPVSEPTGPDAFGENNTYWARELRWAALIGLAVVLVVAVRGGRRATAAVLVAGGGWLAADIVVDRFDPVSGVALPALAAALLCGAAALTVPAAARRDGTAAGAVHAVPGRAVTFAAALVAAAAAGLVTLTESPTDVEPELMLGSALTGSLLALIAVAAGTHAAGVISRRRALVAVPAGVLAASVPWLLRYSSAQPTTGRTLGTVAFTVALVVVVVLLTGHGPRLGNRVQDAAVVAAITVFALPGILLPFALASAVLSVGGVFTALAGNPAVHDADSDFVGIVLAIPIGLILHLLLRGFIRGRPE</sequence>
<feature type="transmembrane region" description="Helical" evidence="1">
    <location>
        <begin position="323"/>
        <end position="344"/>
    </location>
</feature>
<dbReference type="RefSeq" id="WP_014444573.1">
    <property type="nucleotide sequence ID" value="NC_017093.1"/>
</dbReference>
<dbReference type="AlphaFoldDB" id="I0H9J2"/>
<keyword evidence="1" id="KW-0812">Transmembrane</keyword>
<dbReference type="HOGENOM" id="CLU_808066_0_0_11"/>
<accession>I0H9J2</accession>
<feature type="transmembrane region" description="Helical" evidence="1">
    <location>
        <begin position="90"/>
        <end position="108"/>
    </location>
</feature>
<dbReference type="KEGG" id="ams:AMIS_44590"/>
<dbReference type="OrthoDB" id="3290504at2"/>